<dbReference type="PANTHER" id="PTHR24006:SF888">
    <property type="entry name" value="UBIQUITIN CARBOXYL-TERMINAL HYDROLASE 30"/>
    <property type="match status" value="1"/>
</dbReference>
<sequence length="454" mass="52329">MCFSCGYKSTYRLETYDNISLSLEFRMTTKIENVLTNYILPENLVDCYTCQKCSLTETLNFYNKILEKKDSFLNELRLHKKKIYNNIPLQTEANISTTAFIASTTVNSSISNSENTVEKRGSSSLQNKKKKKKNNKKKVKKNNLDGIFNAEDNTNQKSPNPTPQEFDDLIRENLFQLIKCQREVEQIKEALLHAPETDLPKGIKLQKVITPLAKKQCVFANQPKILVLHMQRSIFQPNGYVRKNNTRVEFEEFLDLKKFSTCLKDENFGNSKEDGVRFFGKGGNLWKGGDDFSLKRNDIVKSGKNFECSKVNAIKNKSVDEIREDENTLVDISFTNGSIATVETADCEKNKPPLNNKVGKRTVDTENVTLNFEDDFKENKYLYRLQSVVIHYGGHDSGHFVTYRRCSQKKNKEDKTGGVDPWFRISDESVLPCNFEEVKDIGSQFVYMLFYEKY</sequence>
<keyword evidence="7" id="KW-0788">Thiol protease</keyword>
<dbReference type="Gene3D" id="3.90.70.10">
    <property type="entry name" value="Cysteine proteinases"/>
    <property type="match status" value="1"/>
</dbReference>
<feature type="domain" description="USP" evidence="9">
    <location>
        <begin position="1"/>
        <end position="454"/>
    </location>
</feature>
<evidence type="ECO:0000259" key="9">
    <source>
        <dbReference type="PROSITE" id="PS50235"/>
    </source>
</evidence>
<dbReference type="GO" id="GO:0005634">
    <property type="term" value="C:nucleus"/>
    <property type="evidence" value="ECO:0007669"/>
    <property type="project" value="TreeGrafter"/>
</dbReference>
<evidence type="ECO:0000256" key="8">
    <source>
        <dbReference type="SAM" id="MobiDB-lite"/>
    </source>
</evidence>
<dbReference type="AlphaFoldDB" id="A0AAD5TXB9"/>
<dbReference type="Proteomes" id="UP001211065">
    <property type="component" value="Unassembled WGS sequence"/>
</dbReference>
<dbReference type="PROSITE" id="PS50235">
    <property type="entry name" value="USP_3"/>
    <property type="match status" value="1"/>
</dbReference>
<proteinExistence type="inferred from homology"/>
<dbReference type="PANTHER" id="PTHR24006">
    <property type="entry name" value="UBIQUITIN CARBOXYL-TERMINAL HYDROLASE"/>
    <property type="match status" value="1"/>
</dbReference>
<dbReference type="InterPro" id="IPR018200">
    <property type="entry name" value="USP_CS"/>
</dbReference>
<evidence type="ECO:0000256" key="7">
    <source>
        <dbReference type="ARBA" id="ARBA00022807"/>
    </source>
</evidence>
<dbReference type="GO" id="GO:0004843">
    <property type="term" value="F:cysteine-type deubiquitinase activity"/>
    <property type="evidence" value="ECO:0007669"/>
    <property type="project" value="UniProtKB-EC"/>
</dbReference>
<evidence type="ECO:0000313" key="11">
    <source>
        <dbReference type="Proteomes" id="UP001211065"/>
    </source>
</evidence>
<dbReference type="InterPro" id="IPR028889">
    <property type="entry name" value="USP"/>
</dbReference>
<evidence type="ECO:0000256" key="6">
    <source>
        <dbReference type="ARBA" id="ARBA00022801"/>
    </source>
</evidence>
<feature type="region of interest" description="Disordered" evidence="8">
    <location>
        <begin position="111"/>
        <end position="166"/>
    </location>
</feature>
<keyword evidence="5" id="KW-0833">Ubl conjugation pathway</keyword>
<dbReference type="InterPro" id="IPR050164">
    <property type="entry name" value="Peptidase_C19"/>
</dbReference>
<comment type="similarity">
    <text evidence="2">Belongs to the peptidase C19 family.</text>
</comment>
<feature type="compositionally biased region" description="Basic residues" evidence="8">
    <location>
        <begin position="127"/>
        <end position="141"/>
    </location>
</feature>
<comment type="caution">
    <text evidence="10">The sequence shown here is derived from an EMBL/GenBank/DDBJ whole genome shotgun (WGS) entry which is preliminary data.</text>
</comment>
<dbReference type="GO" id="GO:0016579">
    <property type="term" value="P:protein deubiquitination"/>
    <property type="evidence" value="ECO:0007669"/>
    <property type="project" value="InterPro"/>
</dbReference>
<evidence type="ECO:0000256" key="3">
    <source>
        <dbReference type="ARBA" id="ARBA00012759"/>
    </source>
</evidence>
<dbReference type="GO" id="GO:0006508">
    <property type="term" value="P:proteolysis"/>
    <property type="evidence" value="ECO:0007669"/>
    <property type="project" value="UniProtKB-KW"/>
</dbReference>
<dbReference type="InterPro" id="IPR038765">
    <property type="entry name" value="Papain-like_cys_pep_sf"/>
</dbReference>
<dbReference type="GO" id="GO:0005829">
    <property type="term" value="C:cytosol"/>
    <property type="evidence" value="ECO:0007669"/>
    <property type="project" value="TreeGrafter"/>
</dbReference>
<dbReference type="Pfam" id="PF00443">
    <property type="entry name" value="UCH"/>
    <property type="match status" value="1"/>
</dbReference>
<evidence type="ECO:0000256" key="5">
    <source>
        <dbReference type="ARBA" id="ARBA00022786"/>
    </source>
</evidence>
<evidence type="ECO:0000313" key="10">
    <source>
        <dbReference type="EMBL" id="KAJ3213971.1"/>
    </source>
</evidence>
<evidence type="ECO:0000256" key="2">
    <source>
        <dbReference type="ARBA" id="ARBA00009085"/>
    </source>
</evidence>
<keyword evidence="4" id="KW-0645">Protease</keyword>
<gene>
    <name evidence="10" type="ORF">HK099_007101</name>
</gene>
<reference evidence="10" key="1">
    <citation type="submission" date="2020-05" db="EMBL/GenBank/DDBJ databases">
        <title>Phylogenomic resolution of chytrid fungi.</title>
        <authorList>
            <person name="Stajich J.E."/>
            <person name="Amses K."/>
            <person name="Simmons R."/>
            <person name="Seto K."/>
            <person name="Myers J."/>
            <person name="Bonds A."/>
            <person name="Quandt C.A."/>
            <person name="Barry K."/>
            <person name="Liu P."/>
            <person name="Grigoriev I."/>
            <person name="Longcore J.E."/>
            <person name="James T.Y."/>
        </authorList>
    </citation>
    <scope>NUCLEOTIDE SEQUENCE</scope>
    <source>
        <strain evidence="10">JEL0476</strain>
    </source>
</reference>
<dbReference type="SUPFAM" id="SSF54001">
    <property type="entry name" value="Cysteine proteinases"/>
    <property type="match status" value="1"/>
</dbReference>
<dbReference type="PROSITE" id="PS00973">
    <property type="entry name" value="USP_2"/>
    <property type="match status" value="1"/>
</dbReference>
<organism evidence="10 11">
    <name type="scientific">Clydaea vesicula</name>
    <dbReference type="NCBI Taxonomy" id="447962"/>
    <lineage>
        <taxon>Eukaryota</taxon>
        <taxon>Fungi</taxon>
        <taxon>Fungi incertae sedis</taxon>
        <taxon>Chytridiomycota</taxon>
        <taxon>Chytridiomycota incertae sedis</taxon>
        <taxon>Chytridiomycetes</taxon>
        <taxon>Lobulomycetales</taxon>
        <taxon>Lobulomycetaceae</taxon>
        <taxon>Clydaea</taxon>
    </lineage>
</organism>
<dbReference type="EMBL" id="JADGJW010000661">
    <property type="protein sequence ID" value="KAJ3213971.1"/>
    <property type="molecule type" value="Genomic_DNA"/>
</dbReference>
<keyword evidence="6" id="KW-0378">Hydrolase</keyword>
<protein>
    <recommendedName>
        <fullName evidence="3">ubiquitinyl hydrolase 1</fullName>
        <ecNumber evidence="3">3.4.19.12</ecNumber>
    </recommendedName>
</protein>
<accession>A0AAD5TXB9</accession>
<evidence type="ECO:0000256" key="4">
    <source>
        <dbReference type="ARBA" id="ARBA00022670"/>
    </source>
</evidence>
<dbReference type="InterPro" id="IPR001394">
    <property type="entry name" value="Peptidase_C19_UCH"/>
</dbReference>
<keyword evidence="11" id="KW-1185">Reference proteome</keyword>
<evidence type="ECO:0000256" key="1">
    <source>
        <dbReference type="ARBA" id="ARBA00000707"/>
    </source>
</evidence>
<comment type="catalytic activity">
    <reaction evidence="1">
        <text>Thiol-dependent hydrolysis of ester, thioester, amide, peptide and isopeptide bonds formed by the C-terminal Gly of ubiquitin (a 76-residue protein attached to proteins as an intracellular targeting signal).</text>
        <dbReference type="EC" id="3.4.19.12"/>
    </reaction>
</comment>
<dbReference type="EC" id="3.4.19.12" evidence="3"/>
<name>A0AAD5TXB9_9FUNG</name>